<evidence type="ECO:0000313" key="2">
    <source>
        <dbReference type="Proteomes" id="UP000794436"/>
    </source>
</evidence>
<comment type="caution">
    <text evidence="1">The sequence shown here is derived from an EMBL/GenBank/DDBJ whole genome shotgun (WGS) entry which is preliminary data.</text>
</comment>
<reference evidence="1" key="1">
    <citation type="submission" date="2019-03" db="EMBL/GenBank/DDBJ databases">
        <title>Long read genome sequence of the mycoparasitic Pythium oligandrum ATCC 38472 isolated from sugarbeet rhizosphere.</title>
        <authorList>
            <person name="Gaulin E."/>
        </authorList>
    </citation>
    <scope>NUCLEOTIDE SEQUENCE</scope>
    <source>
        <strain evidence="1">ATCC 38472_TT</strain>
    </source>
</reference>
<keyword evidence="2" id="KW-1185">Reference proteome</keyword>
<dbReference type="EMBL" id="SPLM01000001">
    <property type="protein sequence ID" value="TMW69691.1"/>
    <property type="molecule type" value="Genomic_DNA"/>
</dbReference>
<evidence type="ECO:0000313" key="1">
    <source>
        <dbReference type="EMBL" id="TMW69691.1"/>
    </source>
</evidence>
<proteinExistence type="predicted"/>
<name>A0A8K1FNR9_PYTOL</name>
<sequence>MLPKHHLRLLIDYMGGFPGALATLLEVLHNSKDAGKSFTFEVVLREVVSELQVAYSSNGANLSSMIEAFLTVIRRDDVTSLTKFGDASFDDAFSCGLLRLNVDGRLECPYVLYLLLDSLPNRWDELENHAPRELRGDWKPWVTWNEFYSTLRVFKSFAWAGRKDHMGWWQLHRGAYMTYSCQQWVKESRRSIAPSIATTLQLCGGGSELYARVL</sequence>
<accession>A0A8K1FNR9</accession>
<protein>
    <submittedName>
        <fullName evidence="1">Uncharacterized protein</fullName>
    </submittedName>
</protein>
<dbReference type="AlphaFoldDB" id="A0A8K1FNR9"/>
<organism evidence="1 2">
    <name type="scientific">Pythium oligandrum</name>
    <name type="common">Mycoparasitic fungus</name>
    <dbReference type="NCBI Taxonomy" id="41045"/>
    <lineage>
        <taxon>Eukaryota</taxon>
        <taxon>Sar</taxon>
        <taxon>Stramenopiles</taxon>
        <taxon>Oomycota</taxon>
        <taxon>Peronosporomycetes</taxon>
        <taxon>Pythiales</taxon>
        <taxon>Pythiaceae</taxon>
        <taxon>Pythium</taxon>
    </lineage>
</organism>
<dbReference type="Proteomes" id="UP000794436">
    <property type="component" value="Unassembled WGS sequence"/>
</dbReference>
<gene>
    <name evidence="1" type="ORF">Poli38472_001847</name>
</gene>